<comment type="subcellular location">
    <subcellularLocation>
        <location evidence="1">Cell membrane</location>
        <topology evidence="1">Multi-pass membrane protein</topology>
    </subcellularLocation>
</comment>
<proteinExistence type="inferred from homology"/>
<dbReference type="GO" id="GO:0098719">
    <property type="term" value="P:sodium ion import across plasma membrane"/>
    <property type="evidence" value="ECO:0007669"/>
    <property type="project" value="TreeGrafter"/>
</dbReference>
<protein>
    <submittedName>
        <fullName evidence="14">Sodium/hydrogen exchanger</fullName>
    </submittedName>
</protein>
<name>A0A1Q2SJZ3_9GAMM</name>
<keyword evidence="10 12" id="KW-0472">Membrane</keyword>
<keyword evidence="3" id="KW-0813">Transport</keyword>
<dbReference type="GO" id="GO:0005886">
    <property type="term" value="C:plasma membrane"/>
    <property type="evidence" value="ECO:0007669"/>
    <property type="project" value="UniProtKB-SubCell"/>
</dbReference>
<feature type="transmembrane region" description="Helical" evidence="12">
    <location>
        <begin position="293"/>
        <end position="312"/>
    </location>
</feature>
<keyword evidence="8" id="KW-0915">Sodium</keyword>
<feature type="transmembrane region" description="Helical" evidence="12">
    <location>
        <begin position="318"/>
        <end position="344"/>
    </location>
</feature>
<dbReference type="InterPro" id="IPR018422">
    <property type="entry name" value="Cation/H_exchanger_CPA1"/>
</dbReference>
<dbReference type="InterPro" id="IPR006153">
    <property type="entry name" value="Cation/H_exchanger_TM"/>
</dbReference>
<evidence type="ECO:0000256" key="2">
    <source>
        <dbReference type="ARBA" id="ARBA00007367"/>
    </source>
</evidence>
<evidence type="ECO:0000256" key="3">
    <source>
        <dbReference type="ARBA" id="ARBA00022448"/>
    </source>
</evidence>
<comment type="similarity">
    <text evidence="2">Belongs to the monovalent cation:proton antiporter 1 (CPA1) transporter (TC 2.A.36) family.</text>
</comment>
<evidence type="ECO:0000256" key="12">
    <source>
        <dbReference type="SAM" id="Phobius"/>
    </source>
</evidence>
<reference evidence="14 15" key="1">
    <citation type="journal article" date="2017" name="ISME J.">
        <title>An acid-tolerant ammonia-oxidizing ?-proteobacterium from soil.</title>
        <authorList>
            <person name="Hayatsu M."/>
            <person name="Tago K."/>
            <person name="Uchiyama I."/>
            <person name="Toyoda A."/>
            <person name="Wang Y."/>
            <person name="Shimomura Y."/>
            <person name="Okubo T."/>
            <person name="Kurisu F."/>
            <person name="Hirono Y."/>
            <person name="Nonaka K."/>
            <person name="Akiyama H."/>
            <person name="Itoh T."/>
            <person name="Takami H."/>
        </authorList>
    </citation>
    <scope>NUCLEOTIDE SEQUENCE [LARGE SCALE GENOMIC DNA]</scope>
    <source>
        <strain evidence="14 15">TAO100</strain>
    </source>
</reference>
<evidence type="ECO:0000256" key="7">
    <source>
        <dbReference type="ARBA" id="ARBA00022989"/>
    </source>
</evidence>
<evidence type="ECO:0000256" key="6">
    <source>
        <dbReference type="ARBA" id="ARBA00022692"/>
    </source>
</evidence>
<organism evidence="14 15">
    <name type="scientific">Candidatus Nitrosoglobus terrae</name>
    <dbReference type="NCBI Taxonomy" id="1630141"/>
    <lineage>
        <taxon>Bacteria</taxon>
        <taxon>Pseudomonadati</taxon>
        <taxon>Pseudomonadota</taxon>
        <taxon>Gammaproteobacteria</taxon>
        <taxon>Chromatiales</taxon>
        <taxon>Chromatiaceae</taxon>
        <taxon>Candidatus Nitrosoglobus</taxon>
    </lineage>
</organism>
<dbReference type="EMBL" id="AP014836">
    <property type="protein sequence ID" value="BAW79456.1"/>
    <property type="molecule type" value="Genomic_DNA"/>
</dbReference>
<feature type="transmembrane region" description="Helical" evidence="12">
    <location>
        <begin position="200"/>
        <end position="222"/>
    </location>
</feature>
<dbReference type="Gene3D" id="6.10.140.1330">
    <property type="match status" value="1"/>
</dbReference>
<dbReference type="GO" id="GO:0015386">
    <property type="term" value="F:potassium:proton antiporter activity"/>
    <property type="evidence" value="ECO:0007669"/>
    <property type="project" value="TreeGrafter"/>
</dbReference>
<evidence type="ECO:0000313" key="14">
    <source>
        <dbReference type="EMBL" id="BAW79456.1"/>
    </source>
</evidence>
<keyword evidence="15" id="KW-1185">Reference proteome</keyword>
<keyword evidence="5" id="KW-1003">Cell membrane</keyword>
<keyword evidence="4" id="KW-0050">Antiport</keyword>
<sequence>MSILNIITILVVLTAILGYLNARFLKLPDTIGVMVTAIVFSILILVVNSIFPEPFVFVKELVTKINFTEVLLDGFLSIFLFAGALQTDGDSLKTMRGPVLLFATVGVLVSALLIGAMMFVGFELLNFKIPFIHCLLFGALISPTDPIAVLGILKKARISKSLEIKIVGESLFNDGMGIVIFLTVFHVAQLGGGKITSIDISLLFVEEIGGGILLGLSLGYLAHFLMGSINNPQIEVLITLAVVLGGYWLANQLNFSGALAMAIAGLMVGHKGFHTNDISEATENYVDRFWELLELFFSTILFLLIGLQLIIIPFNLQYLLAGVLTIPIVLLARYVSVFFPLYVFEKSLTLALQEGLIMTWGGLRGGISIALVLALEPDMSRELLLTVCYIIVAFSIIIQGLTVGRLAKKYRNI</sequence>
<feature type="transmembrane region" description="Helical" evidence="12">
    <location>
        <begin position="31"/>
        <end position="50"/>
    </location>
</feature>
<gene>
    <name evidence="14" type="ORF">TAO_0086</name>
</gene>
<feature type="transmembrane region" description="Helical" evidence="12">
    <location>
        <begin position="70"/>
        <end position="87"/>
    </location>
</feature>
<evidence type="ECO:0000256" key="5">
    <source>
        <dbReference type="ARBA" id="ARBA00022475"/>
    </source>
</evidence>
<dbReference type="Proteomes" id="UP000243679">
    <property type="component" value="Chromosome"/>
</dbReference>
<evidence type="ECO:0000256" key="1">
    <source>
        <dbReference type="ARBA" id="ARBA00004651"/>
    </source>
</evidence>
<keyword evidence="11" id="KW-0739">Sodium transport</keyword>
<dbReference type="PANTHER" id="PTHR10110:SF195">
    <property type="entry name" value="NA(+)_H(+) ANTIPORTER NHAS2"/>
    <property type="match status" value="1"/>
</dbReference>
<evidence type="ECO:0000259" key="13">
    <source>
        <dbReference type="Pfam" id="PF00999"/>
    </source>
</evidence>
<feature type="transmembrane region" description="Helical" evidence="12">
    <location>
        <begin position="99"/>
        <end position="122"/>
    </location>
</feature>
<dbReference type="OrthoDB" id="9774146at2"/>
<dbReference type="KEGG" id="ntt:TAO_0086"/>
<dbReference type="GO" id="GO:0015385">
    <property type="term" value="F:sodium:proton antiporter activity"/>
    <property type="evidence" value="ECO:0007669"/>
    <property type="project" value="InterPro"/>
</dbReference>
<keyword evidence="7 12" id="KW-1133">Transmembrane helix</keyword>
<keyword evidence="9" id="KW-0406">Ion transport</keyword>
<evidence type="ECO:0000256" key="11">
    <source>
        <dbReference type="ARBA" id="ARBA00023201"/>
    </source>
</evidence>
<dbReference type="Pfam" id="PF00999">
    <property type="entry name" value="Na_H_Exchanger"/>
    <property type="match status" value="1"/>
</dbReference>
<feature type="transmembrane region" description="Helical" evidence="12">
    <location>
        <begin position="256"/>
        <end position="273"/>
    </location>
</feature>
<feature type="transmembrane region" description="Helical" evidence="12">
    <location>
        <begin position="171"/>
        <end position="188"/>
    </location>
</feature>
<feature type="transmembrane region" description="Helical" evidence="12">
    <location>
        <begin position="356"/>
        <end position="377"/>
    </location>
</feature>
<feature type="transmembrane region" description="Helical" evidence="12">
    <location>
        <begin position="383"/>
        <end position="407"/>
    </location>
</feature>
<feature type="domain" description="Cation/H+ exchanger transmembrane" evidence="13">
    <location>
        <begin position="12"/>
        <end position="409"/>
    </location>
</feature>
<feature type="transmembrane region" description="Helical" evidence="12">
    <location>
        <begin position="6"/>
        <end position="24"/>
    </location>
</feature>
<evidence type="ECO:0000256" key="8">
    <source>
        <dbReference type="ARBA" id="ARBA00023053"/>
    </source>
</evidence>
<evidence type="ECO:0000256" key="9">
    <source>
        <dbReference type="ARBA" id="ARBA00023065"/>
    </source>
</evidence>
<keyword evidence="6 12" id="KW-0812">Transmembrane</keyword>
<dbReference type="GO" id="GO:0051453">
    <property type="term" value="P:regulation of intracellular pH"/>
    <property type="evidence" value="ECO:0007669"/>
    <property type="project" value="TreeGrafter"/>
</dbReference>
<feature type="transmembrane region" description="Helical" evidence="12">
    <location>
        <begin position="128"/>
        <end position="150"/>
    </location>
</feature>
<dbReference type="RefSeq" id="WP_096526119.1">
    <property type="nucleotide sequence ID" value="NZ_AP014836.1"/>
</dbReference>
<evidence type="ECO:0000313" key="15">
    <source>
        <dbReference type="Proteomes" id="UP000243679"/>
    </source>
</evidence>
<evidence type="ECO:0000256" key="4">
    <source>
        <dbReference type="ARBA" id="ARBA00022449"/>
    </source>
</evidence>
<evidence type="ECO:0000256" key="10">
    <source>
        <dbReference type="ARBA" id="ARBA00023136"/>
    </source>
</evidence>
<dbReference type="PANTHER" id="PTHR10110">
    <property type="entry name" value="SODIUM/HYDROGEN EXCHANGER"/>
    <property type="match status" value="1"/>
</dbReference>
<accession>A0A1Q2SJZ3</accession>
<dbReference type="AlphaFoldDB" id="A0A1Q2SJZ3"/>